<accession>A0A498RFD8</accession>
<keyword evidence="1" id="KW-1133">Transmembrane helix</keyword>
<keyword evidence="1" id="KW-0472">Membrane</keyword>
<evidence type="ECO:0000313" key="3">
    <source>
        <dbReference type="Proteomes" id="UP000277811"/>
    </source>
</evidence>
<dbReference type="OrthoDB" id="1809933at2"/>
<keyword evidence="3" id="KW-1185">Reference proteome</keyword>
<organism evidence="2 3">
    <name type="scientific">Lucifera butyrica</name>
    <dbReference type="NCBI Taxonomy" id="1351585"/>
    <lineage>
        <taxon>Bacteria</taxon>
        <taxon>Bacillati</taxon>
        <taxon>Bacillota</taxon>
        <taxon>Negativicutes</taxon>
        <taxon>Veillonellales</taxon>
        <taxon>Veillonellaceae</taxon>
        <taxon>Lucifera</taxon>
    </lineage>
</organism>
<gene>
    <name evidence="2" type="ORF">LUCI_4965</name>
</gene>
<dbReference type="EMBL" id="UPPP01000133">
    <property type="protein sequence ID" value="VBB09667.1"/>
    <property type="molecule type" value="Genomic_DNA"/>
</dbReference>
<sequence>MGHKHEKNENPTKKLKEWQDNQYNPGYYIGGNIPPYVAIPSKTSLLGKLYKIGARIVGVIYILIGVALICIASIGVILVWESSNEVGNRTGVFVAGAISCSLGILSILLGLKYIRNIKSKAKSKN</sequence>
<feature type="transmembrane region" description="Helical" evidence="1">
    <location>
        <begin position="56"/>
        <end position="80"/>
    </location>
</feature>
<feature type="transmembrane region" description="Helical" evidence="1">
    <location>
        <begin position="92"/>
        <end position="114"/>
    </location>
</feature>
<reference evidence="2 3" key="1">
    <citation type="submission" date="2018-06" db="EMBL/GenBank/DDBJ databases">
        <authorList>
            <person name="Strepis N."/>
        </authorList>
    </citation>
    <scope>NUCLEOTIDE SEQUENCE [LARGE SCALE GENOMIC DNA]</scope>
    <source>
        <strain evidence="2">LUCI</strain>
    </source>
</reference>
<protein>
    <submittedName>
        <fullName evidence="2">Uncharacterized protein</fullName>
    </submittedName>
</protein>
<evidence type="ECO:0000313" key="2">
    <source>
        <dbReference type="EMBL" id="VBB09667.1"/>
    </source>
</evidence>
<dbReference type="RefSeq" id="WP_122630442.1">
    <property type="nucleotide sequence ID" value="NZ_UPPP01000133.1"/>
</dbReference>
<proteinExistence type="predicted"/>
<name>A0A498RFD8_9FIRM</name>
<dbReference type="Proteomes" id="UP000277811">
    <property type="component" value="Unassembled WGS sequence"/>
</dbReference>
<keyword evidence="1" id="KW-0812">Transmembrane</keyword>
<evidence type="ECO:0000256" key="1">
    <source>
        <dbReference type="SAM" id="Phobius"/>
    </source>
</evidence>
<dbReference type="AlphaFoldDB" id="A0A498RFD8"/>